<evidence type="ECO:0000313" key="3">
    <source>
        <dbReference type="Proteomes" id="UP001501940"/>
    </source>
</evidence>
<organism evidence="2 3">
    <name type="scientific">Amphiprion ocellaris</name>
    <name type="common">Clown anemonefish</name>
    <dbReference type="NCBI Taxonomy" id="80972"/>
    <lineage>
        <taxon>Eukaryota</taxon>
        <taxon>Metazoa</taxon>
        <taxon>Chordata</taxon>
        <taxon>Craniata</taxon>
        <taxon>Vertebrata</taxon>
        <taxon>Euteleostomi</taxon>
        <taxon>Actinopterygii</taxon>
        <taxon>Neopterygii</taxon>
        <taxon>Teleostei</taxon>
        <taxon>Neoteleostei</taxon>
        <taxon>Acanthomorphata</taxon>
        <taxon>Ovalentaria</taxon>
        <taxon>Pomacentridae</taxon>
        <taxon>Amphiprion</taxon>
    </lineage>
</organism>
<feature type="chain" id="PRO_5043602399" evidence="1">
    <location>
        <begin position="21"/>
        <end position="157"/>
    </location>
</feature>
<keyword evidence="3" id="KW-1185">Reference proteome</keyword>
<feature type="signal peptide" evidence="1">
    <location>
        <begin position="1"/>
        <end position="20"/>
    </location>
</feature>
<name>A0AAQ5ZSD2_AMPOC</name>
<evidence type="ECO:0000313" key="2">
    <source>
        <dbReference type="Ensembl" id="ENSAOCP00000068004.1"/>
    </source>
</evidence>
<dbReference type="Proteomes" id="UP001501940">
    <property type="component" value="Chromosome 1"/>
</dbReference>
<dbReference type="Ensembl" id="ENSAOCT00000061359.1">
    <property type="protein sequence ID" value="ENSAOCP00000068004.1"/>
    <property type="gene ID" value="ENSAOCG00000019944.2"/>
</dbReference>
<reference evidence="2" key="2">
    <citation type="submission" date="2025-08" db="UniProtKB">
        <authorList>
            <consortium name="Ensembl"/>
        </authorList>
    </citation>
    <scope>IDENTIFICATION</scope>
</reference>
<dbReference type="AlphaFoldDB" id="A0AAQ5ZSD2"/>
<protein>
    <submittedName>
        <fullName evidence="2">Uncharacterized protein</fullName>
    </submittedName>
</protein>
<sequence length="157" mass="17228">MLGSVLLCCWSFSLLRLSSSLVHGNIQLDEAPATGRRPDTSYLSDMERGHAPDPALLPEDSVEDHFLLDGGSYDEFVVSMSCLHVLSSSLISVCRLHVSPLCVVSVYCLHVLSSCLVYMSRLHVLSPCLVSMSRLHVLSPCLVSMSRLHVSSVSRLR</sequence>
<proteinExistence type="predicted"/>
<keyword evidence="1" id="KW-0732">Signal</keyword>
<evidence type="ECO:0000256" key="1">
    <source>
        <dbReference type="SAM" id="SignalP"/>
    </source>
</evidence>
<accession>A0AAQ5ZSD2</accession>
<dbReference type="GeneTree" id="ENSGT00940000154258"/>
<reference evidence="2 3" key="1">
    <citation type="submission" date="2022-01" db="EMBL/GenBank/DDBJ databases">
        <title>A chromosome-scale genome assembly of the false clownfish, Amphiprion ocellaris.</title>
        <authorList>
            <person name="Ryu T."/>
        </authorList>
    </citation>
    <scope>NUCLEOTIDE SEQUENCE [LARGE SCALE GENOMIC DNA]</scope>
</reference>
<reference evidence="2" key="3">
    <citation type="submission" date="2025-09" db="UniProtKB">
        <authorList>
            <consortium name="Ensembl"/>
        </authorList>
    </citation>
    <scope>IDENTIFICATION</scope>
</reference>